<evidence type="ECO:0000313" key="3">
    <source>
        <dbReference type="Proteomes" id="UP000664167"/>
    </source>
</evidence>
<dbReference type="Pfam" id="PF09851">
    <property type="entry name" value="SHOCT"/>
    <property type="match status" value="1"/>
</dbReference>
<protein>
    <submittedName>
        <fullName evidence="2">SHOCT domain-containing protein</fullName>
    </submittedName>
</protein>
<organism evidence="2 3">
    <name type="scientific">Streptomyces beijiangensis</name>
    <dbReference type="NCBI Taxonomy" id="163361"/>
    <lineage>
        <taxon>Bacteria</taxon>
        <taxon>Bacillati</taxon>
        <taxon>Actinomycetota</taxon>
        <taxon>Actinomycetes</taxon>
        <taxon>Kitasatosporales</taxon>
        <taxon>Streptomycetaceae</taxon>
        <taxon>Streptomyces</taxon>
    </lineage>
</organism>
<name>A0A939FD77_9ACTN</name>
<reference evidence="2" key="1">
    <citation type="submission" date="2021-03" db="EMBL/GenBank/DDBJ databases">
        <title>Streptomyces poriferae sp. nov., a novel marine sponge-derived Actinobacteria species with anti-MRSA activity.</title>
        <authorList>
            <person name="Sandoval-Powers M."/>
            <person name="Kralova S."/>
            <person name="Nguyen G.-S."/>
            <person name="Fawwal D."/>
            <person name="Degnes K."/>
            <person name="Klinkenberg G."/>
            <person name="Sletta H."/>
            <person name="Wentzel A."/>
            <person name="Liles M.R."/>
        </authorList>
    </citation>
    <scope>NUCLEOTIDE SEQUENCE</scope>
    <source>
        <strain evidence="2">DSM 41794</strain>
    </source>
</reference>
<dbReference type="InterPro" id="IPR018649">
    <property type="entry name" value="SHOCT"/>
</dbReference>
<evidence type="ECO:0000259" key="1">
    <source>
        <dbReference type="Pfam" id="PF09851"/>
    </source>
</evidence>
<gene>
    <name evidence="2" type="ORF">J0695_30905</name>
</gene>
<keyword evidence="3" id="KW-1185">Reference proteome</keyword>
<evidence type="ECO:0000313" key="2">
    <source>
        <dbReference type="EMBL" id="MBO0516149.1"/>
    </source>
</evidence>
<feature type="domain" description="SHOCT" evidence="1">
    <location>
        <begin position="56"/>
        <end position="83"/>
    </location>
</feature>
<accession>A0A939FD77</accession>
<dbReference type="Proteomes" id="UP000664167">
    <property type="component" value="Unassembled WGS sequence"/>
</dbReference>
<sequence length="86" mass="9235">MMMGTIATYSFGVRTNITNVPKVDGKALADALRARLMARQAKPGESAAAAPPDLVERLGTLDQLRAAGALSDTEYDERRTQILDSL</sequence>
<comment type="caution">
    <text evidence="2">The sequence shown here is derived from an EMBL/GenBank/DDBJ whole genome shotgun (WGS) entry which is preliminary data.</text>
</comment>
<dbReference type="EMBL" id="JAFLRJ010000362">
    <property type="protein sequence ID" value="MBO0516149.1"/>
    <property type="molecule type" value="Genomic_DNA"/>
</dbReference>
<proteinExistence type="predicted"/>
<dbReference type="RefSeq" id="WP_206967628.1">
    <property type="nucleotide sequence ID" value="NZ_BAAAJJ010000029.1"/>
</dbReference>
<dbReference type="AlphaFoldDB" id="A0A939FD77"/>